<dbReference type="OrthoDB" id="5387642at2"/>
<keyword evidence="1" id="KW-0812">Transmembrane</keyword>
<evidence type="ECO:0000313" key="2">
    <source>
        <dbReference type="EMBL" id="ABA89992.1"/>
    </source>
</evidence>
<accession>Q3A0W5</accession>
<dbReference type="EMBL" id="CP000142">
    <property type="protein sequence ID" value="ABA89992.1"/>
    <property type="molecule type" value="Genomic_DNA"/>
</dbReference>
<feature type="transmembrane region" description="Helical" evidence="1">
    <location>
        <begin position="103"/>
        <end position="118"/>
    </location>
</feature>
<gene>
    <name evidence="2" type="ordered locus">Pcar_2757</name>
</gene>
<dbReference type="AlphaFoldDB" id="Q3A0W5"/>
<keyword evidence="1" id="KW-0472">Membrane</keyword>
<sequence>MNNNGSQEAAKHKRAGWARGADIALRSVHLGVAGVLLGGVIFQQPLSVLHYWGWWTVGTGLGLIASEVYHSWRWPYQGRGVMVMLHIACVALVHVWFQYAVQLMWAALIIGAVGSHMPRKYRHWSFLDGQVMD</sequence>
<feature type="transmembrane region" description="Helical" evidence="1">
    <location>
        <begin position="48"/>
        <end position="69"/>
    </location>
</feature>
<dbReference type="Proteomes" id="UP000002534">
    <property type="component" value="Chromosome"/>
</dbReference>
<reference evidence="3" key="1">
    <citation type="submission" date="2005-10" db="EMBL/GenBank/DDBJ databases">
        <title>Complete sequence of Pelobacter carbinolicus DSM 2380.</title>
        <authorList>
            <person name="Copeland A."/>
            <person name="Lucas S."/>
            <person name="Lapidus A."/>
            <person name="Barry K."/>
            <person name="Detter J.C."/>
            <person name="Glavina T."/>
            <person name="Hammon N."/>
            <person name="Israni S."/>
            <person name="Pitluck S."/>
            <person name="Chertkov O."/>
            <person name="Schmutz J."/>
            <person name="Larimer F."/>
            <person name="Land M."/>
            <person name="Kyrpides N."/>
            <person name="Ivanova N."/>
            <person name="Richardson P."/>
        </authorList>
    </citation>
    <scope>NUCLEOTIDE SEQUENCE [LARGE SCALE GENOMIC DNA]</scope>
    <source>
        <strain evidence="3">DSM 2380 / NBRC 103641 / GraBd1</strain>
    </source>
</reference>
<reference evidence="2 3" key="2">
    <citation type="journal article" date="2012" name="BMC Genomics">
        <title>The genome of Pelobacter carbinolicus reveals surprising metabolic capabilities and physiological features.</title>
        <authorList>
            <person name="Aklujkar M."/>
            <person name="Haveman S.A."/>
            <person name="Didonato R.Jr."/>
            <person name="Chertkov O."/>
            <person name="Han C.S."/>
            <person name="Land M.L."/>
            <person name="Brown P."/>
            <person name="Lovley D.R."/>
        </authorList>
    </citation>
    <scope>NUCLEOTIDE SEQUENCE [LARGE SCALE GENOMIC DNA]</scope>
    <source>
        <strain evidence="3">DSM 2380 / NBRC 103641 / GraBd1</strain>
    </source>
</reference>
<name>Q3A0W5_SYNC1</name>
<evidence type="ECO:0000313" key="3">
    <source>
        <dbReference type="Proteomes" id="UP000002534"/>
    </source>
</evidence>
<organism evidence="2 3">
    <name type="scientific">Syntrophotalea carbinolica (strain DSM 2380 / NBRC 103641 / GraBd1)</name>
    <name type="common">Pelobacter carbinolicus</name>
    <dbReference type="NCBI Taxonomy" id="338963"/>
    <lineage>
        <taxon>Bacteria</taxon>
        <taxon>Pseudomonadati</taxon>
        <taxon>Thermodesulfobacteriota</taxon>
        <taxon>Desulfuromonadia</taxon>
        <taxon>Desulfuromonadales</taxon>
        <taxon>Syntrophotaleaceae</taxon>
        <taxon>Syntrophotalea</taxon>
    </lineage>
</organism>
<keyword evidence="1" id="KW-1133">Transmembrane helix</keyword>
<evidence type="ECO:0000256" key="1">
    <source>
        <dbReference type="SAM" id="Phobius"/>
    </source>
</evidence>
<dbReference type="RefSeq" id="WP_011342536.1">
    <property type="nucleotide sequence ID" value="NC_007498.2"/>
</dbReference>
<proteinExistence type="predicted"/>
<dbReference type="HOGENOM" id="CLU_155271_0_0_7"/>
<feature type="transmembrane region" description="Helical" evidence="1">
    <location>
        <begin position="23"/>
        <end position="42"/>
    </location>
</feature>
<keyword evidence="3" id="KW-1185">Reference proteome</keyword>
<dbReference type="KEGG" id="pca:Pcar_2757"/>
<protein>
    <submittedName>
        <fullName evidence="2">Uncharacterized protein</fullName>
    </submittedName>
</protein>